<dbReference type="InterPro" id="IPR001732">
    <property type="entry name" value="UDP-Glc/GDP-Man_DH_N"/>
</dbReference>
<dbReference type="GO" id="GO:0000271">
    <property type="term" value="P:polysaccharide biosynthetic process"/>
    <property type="evidence" value="ECO:0007669"/>
    <property type="project" value="InterPro"/>
</dbReference>
<feature type="domain" description="UDP-glucose/GDP-mannose dehydrogenase N-terminal" evidence="5">
    <location>
        <begin position="65"/>
        <end position="166"/>
    </location>
</feature>
<accession>A0A557SSS5</accession>
<dbReference type="EC" id="1.1.1.336" evidence="1"/>
<comment type="catalytic activity">
    <reaction evidence="4">
        <text>UDP-N-acetyl-alpha-D-mannosamine + 2 NAD(+) + H2O = UDP-N-acetyl-alpha-D-mannosaminouronate + 2 NADH + 3 H(+)</text>
        <dbReference type="Rhea" id="RHEA:25780"/>
        <dbReference type="ChEBI" id="CHEBI:15377"/>
        <dbReference type="ChEBI" id="CHEBI:15378"/>
        <dbReference type="ChEBI" id="CHEBI:57540"/>
        <dbReference type="ChEBI" id="CHEBI:57945"/>
        <dbReference type="ChEBI" id="CHEBI:68623"/>
        <dbReference type="ChEBI" id="CHEBI:70731"/>
        <dbReference type="EC" id="1.1.1.336"/>
    </reaction>
</comment>
<dbReference type="RefSeq" id="WP_261377920.1">
    <property type="nucleotide sequence ID" value="NZ_ML675589.1"/>
</dbReference>
<dbReference type="GO" id="GO:0051287">
    <property type="term" value="F:NAD binding"/>
    <property type="evidence" value="ECO:0007669"/>
    <property type="project" value="InterPro"/>
</dbReference>
<dbReference type="PIRSF" id="PIRSF500136">
    <property type="entry name" value="UDP_ManNAc_DH"/>
    <property type="match status" value="1"/>
</dbReference>
<proteinExistence type="predicted"/>
<evidence type="ECO:0000256" key="4">
    <source>
        <dbReference type="ARBA" id="ARBA00049130"/>
    </source>
</evidence>
<keyword evidence="7" id="KW-1185">Reference proteome</keyword>
<dbReference type="Proteomes" id="UP000315289">
    <property type="component" value="Unassembled WGS sequence"/>
</dbReference>
<dbReference type="PIRSF" id="PIRSF000124">
    <property type="entry name" value="UDPglc_GDPman_dh"/>
    <property type="match status" value="1"/>
</dbReference>
<dbReference type="PANTHER" id="PTHR43491:SF1">
    <property type="entry name" value="UDP-N-ACETYL-D-MANNOSAMINE DEHYDROGENASE"/>
    <property type="match status" value="1"/>
</dbReference>
<evidence type="ECO:0000256" key="2">
    <source>
        <dbReference type="ARBA" id="ARBA00016796"/>
    </source>
</evidence>
<dbReference type="Pfam" id="PF03721">
    <property type="entry name" value="UDPG_MGDP_dh_N"/>
    <property type="match status" value="1"/>
</dbReference>
<evidence type="ECO:0000313" key="7">
    <source>
        <dbReference type="Proteomes" id="UP000315289"/>
    </source>
</evidence>
<dbReference type="SUPFAM" id="SSF51735">
    <property type="entry name" value="NAD(P)-binding Rossmann-fold domains"/>
    <property type="match status" value="1"/>
</dbReference>
<dbReference type="Gene3D" id="3.40.50.720">
    <property type="entry name" value="NAD(P)-binding Rossmann-like Domain"/>
    <property type="match status" value="2"/>
</dbReference>
<sequence length="186" mass="20991">MKEETKRMYNYNYKNNYNKVVIIGLGQLGLPVAKYVKEHGFDTYGYDINQKTMQSAESKYGIKQATNFGDFDVLIICVSTHRPDDMFTPQVDGLMSVVEKISREAKAGALISIESTVPKGTSKKVFEKVDHRFHVVHAPHRWYALEEEVHGVNQLRIVGGVSNCCLQHGLNFYDGREVISQTTATA</sequence>
<name>A0A557SSS5_9ARCH</name>
<evidence type="ECO:0000313" key="6">
    <source>
        <dbReference type="EMBL" id="TVP39661.1"/>
    </source>
</evidence>
<dbReference type="InterPro" id="IPR036291">
    <property type="entry name" value="NAD(P)-bd_dom_sf"/>
</dbReference>
<dbReference type="GO" id="GO:0016628">
    <property type="term" value="F:oxidoreductase activity, acting on the CH-CH group of donors, NAD or NADP as acceptor"/>
    <property type="evidence" value="ECO:0007669"/>
    <property type="project" value="InterPro"/>
</dbReference>
<organism evidence="6 7">
    <name type="scientific">Candidatus Nitrosocosmicus arcticus</name>
    <dbReference type="NCBI Taxonomy" id="2035267"/>
    <lineage>
        <taxon>Archaea</taxon>
        <taxon>Nitrososphaerota</taxon>
        <taxon>Nitrososphaeria</taxon>
        <taxon>Nitrososphaerales</taxon>
        <taxon>Nitrososphaeraceae</taxon>
        <taxon>Candidatus Nitrosocosmicus</taxon>
    </lineage>
</organism>
<gene>
    <name evidence="6" type="ORF">NARC_140116</name>
</gene>
<dbReference type="InterPro" id="IPR028359">
    <property type="entry name" value="UDP_ManNAc/GlcNAc_DH"/>
</dbReference>
<dbReference type="AlphaFoldDB" id="A0A557SSS5"/>
<feature type="non-terminal residue" evidence="6">
    <location>
        <position position="186"/>
    </location>
</feature>
<protein>
    <recommendedName>
        <fullName evidence="2">UDP-N-acetyl-D-mannosamine dehydrogenase</fullName>
        <ecNumber evidence="1">1.1.1.336</ecNumber>
    </recommendedName>
    <alternativeName>
        <fullName evidence="3">UDP-ManNAc 6-dehydrogenase</fullName>
    </alternativeName>
</protein>
<dbReference type="EMBL" id="VOAH01000014">
    <property type="protein sequence ID" value="TVP39661.1"/>
    <property type="molecule type" value="Genomic_DNA"/>
</dbReference>
<dbReference type="InterPro" id="IPR017476">
    <property type="entry name" value="UDP-Glc/GDP-Man"/>
</dbReference>
<reference evidence="6 7" key="1">
    <citation type="journal article" date="2019" name="Front. Microbiol.">
        <title>Ammonia Oxidation by the Arctic Terrestrial Thaumarchaeote Candidatus Nitrosocosmicus arcticus Is Stimulated by Increasing Temperatures.</title>
        <authorList>
            <person name="Alves R.J.E."/>
            <person name="Kerou M."/>
            <person name="Zappe A."/>
            <person name="Bittner R."/>
            <person name="Abby S.S."/>
            <person name="Schmidt H.A."/>
            <person name="Pfeifer K."/>
            <person name="Schleper C."/>
        </authorList>
    </citation>
    <scope>NUCLEOTIDE SEQUENCE [LARGE SCALE GENOMIC DNA]</scope>
    <source>
        <strain evidence="6 7">Kfb</strain>
    </source>
</reference>
<evidence type="ECO:0000256" key="3">
    <source>
        <dbReference type="ARBA" id="ARBA00030172"/>
    </source>
</evidence>
<dbReference type="GO" id="GO:0089714">
    <property type="term" value="F:UDP-N-acetyl-D-mannosamine dehydrogenase activity"/>
    <property type="evidence" value="ECO:0007669"/>
    <property type="project" value="UniProtKB-EC"/>
</dbReference>
<comment type="caution">
    <text evidence="6">The sequence shown here is derived from an EMBL/GenBank/DDBJ whole genome shotgun (WGS) entry which is preliminary data.</text>
</comment>
<evidence type="ECO:0000259" key="5">
    <source>
        <dbReference type="Pfam" id="PF03721"/>
    </source>
</evidence>
<dbReference type="PANTHER" id="PTHR43491">
    <property type="entry name" value="UDP-N-ACETYL-D-MANNOSAMINE DEHYDROGENASE"/>
    <property type="match status" value="1"/>
</dbReference>
<evidence type="ECO:0000256" key="1">
    <source>
        <dbReference type="ARBA" id="ARBA00012935"/>
    </source>
</evidence>